<name>A0A0A9H4T2_ARUDO</name>
<dbReference type="AlphaFoldDB" id="A0A0A9H4T2"/>
<reference evidence="1" key="2">
    <citation type="journal article" date="2015" name="Data Brief">
        <title>Shoot transcriptome of the giant reed, Arundo donax.</title>
        <authorList>
            <person name="Barrero R.A."/>
            <person name="Guerrero F.D."/>
            <person name="Moolhuijzen P."/>
            <person name="Goolsby J.A."/>
            <person name="Tidwell J."/>
            <person name="Bellgard S.E."/>
            <person name="Bellgard M.I."/>
        </authorList>
    </citation>
    <scope>NUCLEOTIDE SEQUENCE</scope>
    <source>
        <tissue evidence="1">Shoot tissue taken approximately 20 cm above the soil surface</tissue>
    </source>
</reference>
<reference evidence="1" key="1">
    <citation type="submission" date="2014-09" db="EMBL/GenBank/DDBJ databases">
        <authorList>
            <person name="Magalhaes I.L.F."/>
            <person name="Oliveira U."/>
            <person name="Santos F.R."/>
            <person name="Vidigal T.H.D.A."/>
            <person name="Brescovit A.D."/>
            <person name="Santos A.J."/>
        </authorList>
    </citation>
    <scope>NUCLEOTIDE SEQUENCE</scope>
    <source>
        <tissue evidence="1">Shoot tissue taken approximately 20 cm above the soil surface</tissue>
    </source>
</reference>
<organism evidence="1">
    <name type="scientific">Arundo donax</name>
    <name type="common">Giant reed</name>
    <name type="synonym">Donax arundinaceus</name>
    <dbReference type="NCBI Taxonomy" id="35708"/>
    <lineage>
        <taxon>Eukaryota</taxon>
        <taxon>Viridiplantae</taxon>
        <taxon>Streptophyta</taxon>
        <taxon>Embryophyta</taxon>
        <taxon>Tracheophyta</taxon>
        <taxon>Spermatophyta</taxon>
        <taxon>Magnoliopsida</taxon>
        <taxon>Liliopsida</taxon>
        <taxon>Poales</taxon>
        <taxon>Poaceae</taxon>
        <taxon>PACMAD clade</taxon>
        <taxon>Arundinoideae</taxon>
        <taxon>Arundineae</taxon>
        <taxon>Arundo</taxon>
    </lineage>
</organism>
<dbReference type="EMBL" id="GBRH01167087">
    <property type="protein sequence ID" value="JAE30809.1"/>
    <property type="molecule type" value="Transcribed_RNA"/>
</dbReference>
<proteinExistence type="predicted"/>
<sequence length="41" mass="4961">MISDLHRFCHDNQQSEDVKLSKFLHTMNLRINEFKDHTIAF</sequence>
<evidence type="ECO:0000313" key="1">
    <source>
        <dbReference type="EMBL" id="JAE30809.1"/>
    </source>
</evidence>
<accession>A0A0A9H4T2</accession>
<protein>
    <submittedName>
        <fullName evidence="1">Uncharacterized protein</fullName>
    </submittedName>
</protein>